<feature type="region of interest" description="Disordered" evidence="1">
    <location>
        <begin position="1"/>
        <end position="20"/>
    </location>
</feature>
<sequence>MGLSPSGAHHPGVADDGVQRHVPWLRRQRVDPLTVMGQADQSRAWPRVTGEGQGAVVEAATHAHALAGVVEAHQRQQDQVQGPGRQAPGAMGAMTGLGLGDAEAVADHGCIGMVVHEPQAIA</sequence>
<evidence type="ECO:0000313" key="2">
    <source>
        <dbReference type="EMBL" id="KPL57586.1"/>
    </source>
</evidence>
<dbReference type="AlphaFoldDB" id="A0A0N8GG59"/>
<proteinExistence type="predicted"/>
<name>A0A0N8GG59_9BACI</name>
<protein>
    <submittedName>
        <fullName evidence="2">Uncharacterized protein</fullName>
    </submittedName>
</protein>
<evidence type="ECO:0000256" key="1">
    <source>
        <dbReference type="SAM" id="MobiDB-lite"/>
    </source>
</evidence>
<gene>
    <name evidence="2" type="ORF">AM506_21640</name>
</gene>
<organism evidence="2 3">
    <name type="scientific">Rossellomorea vietnamensis</name>
    <dbReference type="NCBI Taxonomy" id="218284"/>
    <lineage>
        <taxon>Bacteria</taxon>
        <taxon>Bacillati</taxon>
        <taxon>Bacillota</taxon>
        <taxon>Bacilli</taxon>
        <taxon>Bacillales</taxon>
        <taxon>Bacillaceae</taxon>
        <taxon>Rossellomorea</taxon>
    </lineage>
</organism>
<comment type="caution">
    <text evidence="2">The sequence shown here is derived from an EMBL/GenBank/DDBJ whole genome shotgun (WGS) entry which is preliminary data.</text>
</comment>
<reference evidence="2 3" key="1">
    <citation type="submission" date="2015-08" db="EMBL/GenBank/DDBJ databases">
        <title>Draft Genome Sequence of Bacillus vietnamensis UCD-SED5.</title>
        <authorList>
            <person name="Lee R.D."/>
            <person name="Jospin G."/>
            <person name="Lang J.M."/>
            <person name="Coil D.A."/>
            <person name="Eisen J.A."/>
        </authorList>
    </citation>
    <scope>NUCLEOTIDE SEQUENCE [LARGE SCALE GENOMIC DNA]</scope>
    <source>
        <strain evidence="2 3">UCD-SED5</strain>
    </source>
</reference>
<accession>A0A0N8GG59</accession>
<evidence type="ECO:0000313" key="3">
    <source>
        <dbReference type="Proteomes" id="UP000050398"/>
    </source>
</evidence>
<dbReference type="EMBL" id="LIXZ01000053">
    <property type="protein sequence ID" value="KPL57586.1"/>
    <property type="molecule type" value="Genomic_DNA"/>
</dbReference>
<feature type="region of interest" description="Disordered" evidence="1">
    <location>
        <begin position="75"/>
        <end position="94"/>
    </location>
</feature>
<dbReference type="Proteomes" id="UP000050398">
    <property type="component" value="Unassembled WGS sequence"/>
</dbReference>